<reference evidence="1" key="1">
    <citation type="submission" date="2021-08" db="EMBL/GenBank/DDBJ databases">
        <title>WGS assembly of Ceratopteris richardii.</title>
        <authorList>
            <person name="Marchant D.B."/>
            <person name="Chen G."/>
            <person name="Jenkins J."/>
            <person name="Shu S."/>
            <person name="Leebens-Mack J."/>
            <person name="Grimwood J."/>
            <person name="Schmutz J."/>
            <person name="Soltis P."/>
            <person name="Soltis D."/>
            <person name="Chen Z.-H."/>
        </authorList>
    </citation>
    <scope>NUCLEOTIDE SEQUENCE</scope>
    <source>
        <strain evidence="1">Whitten #5841</strain>
        <tissue evidence="1">Leaf</tissue>
    </source>
</reference>
<dbReference type="AlphaFoldDB" id="A0A8T2VMK1"/>
<dbReference type="EMBL" id="CM035406">
    <property type="protein sequence ID" value="KAH7446966.1"/>
    <property type="molecule type" value="Genomic_DNA"/>
</dbReference>
<proteinExistence type="predicted"/>
<sequence>MGYRNLLVVDKVRYALSQELKAIVCIRATVGQCVLAKFSL</sequence>
<keyword evidence="2" id="KW-1185">Reference proteome</keyword>
<name>A0A8T2VMK1_CERRI</name>
<comment type="caution">
    <text evidence="1">The sequence shown here is derived from an EMBL/GenBank/DDBJ whole genome shotgun (WGS) entry which is preliminary data.</text>
</comment>
<evidence type="ECO:0000313" key="1">
    <source>
        <dbReference type="EMBL" id="KAH7446966.1"/>
    </source>
</evidence>
<dbReference type="Proteomes" id="UP000825935">
    <property type="component" value="Chromosome 1"/>
</dbReference>
<gene>
    <name evidence="1" type="ORF">KP509_01G084600</name>
</gene>
<organism evidence="1 2">
    <name type="scientific">Ceratopteris richardii</name>
    <name type="common">Triangle waterfern</name>
    <dbReference type="NCBI Taxonomy" id="49495"/>
    <lineage>
        <taxon>Eukaryota</taxon>
        <taxon>Viridiplantae</taxon>
        <taxon>Streptophyta</taxon>
        <taxon>Embryophyta</taxon>
        <taxon>Tracheophyta</taxon>
        <taxon>Polypodiopsida</taxon>
        <taxon>Polypodiidae</taxon>
        <taxon>Polypodiales</taxon>
        <taxon>Pteridineae</taxon>
        <taxon>Pteridaceae</taxon>
        <taxon>Parkerioideae</taxon>
        <taxon>Ceratopteris</taxon>
    </lineage>
</organism>
<evidence type="ECO:0000313" key="2">
    <source>
        <dbReference type="Proteomes" id="UP000825935"/>
    </source>
</evidence>
<accession>A0A8T2VMK1</accession>
<protein>
    <submittedName>
        <fullName evidence="1">Uncharacterized protein</fullName>
    </submittedName>
</protein>